<keyword evidence="10" id="KW-1185">Reference proteome</keyword>
<evidence type="ECO:0000256" key="3">
    <source>
        <dbReference type="ARBA" id="ARBA00022723"/>
    </source>
</evidence>
<organism evidence="9 10">
    <name type="scientific">Fusarium phyllophilum</name>
    <dbReference type="NCBI Taxonomy" id="47803"/>
    <lineage>
        <taxon>Eukaryota</taxon>
        <taxon>Fungi</taxon>
        <taxon>Dikarya</taxon>
        <taxon>Ascomycota</taxon>
        <taxon>Pezizomycotina</taxon>
        <taxon>Sordariomycetes</taxon>
        <taxon>Hypocreomycetidae</taxon>
        <taxon>Hypocreales</taxon>
        <taxon>Nectriaceae</taxon>
        <taxon>Fusarium</taxon>
        <taxon>Fusarium fujikuroi species complex</taxon>
    </lineage>
</organism>
<dbReference type="Pfam" id="PF07519">
    <property type="entry name" value="Tannase"/>
    <property type="match status" value="1"/>
</dbReference>
<dbReference type="PANTHER" id="PTHR33938:SF8">
    <property type="entry name" value="CARBOXYLIC ESTER HYDROLASE"/>
    <property type="match status" value="1"/>
</dbReference>
<evidence type="ECO:0000313" key="9">
    <source>
        <dbReference type="EMBL" id="KAF5530534.1"/>
    </source>
</evidence>
<dbReference type="Proteomes" id="UP000582016">
    <property type="component" value="Unassembled WGS sequence"/>
</dbReference>
<evidence type="ECO:0000256" key="5">
    <source>
        <dbReference type="ARBA" id="ARBA00022801"/>
    </source>
</evidence>
<keyword evidence="6" id="KW-0106">Calcium</keyword>
<dbReference type="EMBL" id="JAAOAQ010001076">
    <property type="protein sequence ID" value="KAF5530534.1"/>
    <property type="molecule type" value="Genomic_DNA"/>
</dbReference>
<comment type="caution">
    <text evidence="9">The sequence shown here is derived from an EMBL/GenBank/DDBJ whole genome shotgun (WGS) entry which is preliminary data.</text>
</comment>
<evidence type="ECO:0000256" key="4">
    <source>
        <dbReference type="ARBA" id="ARBA00022729"/>
    </source>
</evidence>
<dbReference type="SUPFAM" id="SSF53474">
    <property type="entry name" value="alpha/beta-Hydrolases"/>
    <property type="match status" value="1"/>
</dbReference>
<dbReference type="GO" id="GO:0046872">
    <property type="term" value="F:metal ion binding"/>
    <property type="evidence" value="ECO:0007669"/>
    <property type="project" value="UniProtKB-KW"/>
</dbReference>
<keyword evidence="7" id="KW-1015">Disulfide bond</keyword>
<proteinExistence type="inferred from homology"/>
<sequence>MRFSFATTLAIATTCLATNLTARCHRDIINFPNIPGTHNVKVVASAAENFRIEAENSQSSKVQYNTLGFCNVTIRLPRGASFRDLASTQCNGTVYTGRPYAITSNWIGFFVLQNPNYNLTKLSSDDFVSTISRSIATYKSVASTDNPDLKDFKDSGGKMLHWHGTADAQIFEQGSSYYYNRVEARDAGVREYYRYFQAPGAAHCNPGTGFHPSDALSRLVDWVEKGQAPDALLAAKNGGETRLLRPYPLSAL</sequence>
<reference evidence="9 10" key="1">
    <citation type="submission" date="2020-05" db="EMBL/GenBank/DDBJ databases">
        <title>Identification and distribution of gene clusters putatively required for synthesis of sphingolipid metabolism inhibitors in phylogenetically diverse species of the filamentous fungus Fusarium.</title>
        <authorList>
            <person name="Kim H.-S."/>
            <person name="Busman M."/>
            <person name="Brown D.W."/>
            <person name="Divon H."/>
            <person name="Uhlig S."/>
            <person name="Proctor R.H."/>
        </authorList>
    </citation>
    <scope>NUCLEOTIDE SEQUENCE [LARGE SCALE GENOMIC DNA]</scope>
    <source>
        <strain evidence="9 10">NRRL 13617</strain>
    </source>
</reference>
<evidence type="ECO:0000256" key="7">
    <source>
        <dbReference type="ARBA" id="ARBA00023157"/>
    </source>
</evidence>
<keyword evidence="5 8" id="KW-0378">Hydrolase</keyword>
<protein>
    <recommendedName>
        <fullName evidence="8">Carboxylic ester hydrolase</fullName>
        <ecNumber evidence="8">3.1.1.-</ecNumber>
    </recommendedName>
</protein>
<evidence type="ECO:0000256" key="8">
    <source>
        <dbReference type="RuleBase" id="RU361238"/>
    </source>
</evidence>
<dbReference type="OrthoDB" id="5014423at2759"/>
<dbReference type="InterPro" id="IPR011118">
    <property type="entry name" value="Tannase/feruloyl_esterase"/>
</dbReference>
<evidence type="ECO:0000256" key="6">
    <source>
        <dbReference type="ARBA" id="ARBA00022837"/>
    </source>
</evidence>
<dbReference type="EC" id="3.1.1.-" evidence="8"/>
<accession>A0A8H5I6J8</accession>
<keyword evidence="4 8" id="KW-0732">Signal</keyword>
<name>A0A8H5I6J8_9HYPO</name>
<evidence type="ECO:0000256" key="1">
    <source>
        <dbReference type="ARBA" id="ARBA00006249"/>
    </source>
</evidence>
<dbReference type="InterPro" id="IPR029058">
    <property type="entry name" value="AB_hydrolase_fold"/>
</dbReference>
<comment type="similarity">
    <text evidence="1 8">Belongs to the tannase family.</text>
</comment>
<gene>
    <name evidence="9" type="ORF">FPHYL_14069</name>
</gene>
<evidence type="ECO:0000256" key="2">
    <source>
        <dbReference type="ARBA" id="ARBA00022487"/>
    </source>
</evidence>
<dbReference type="AlphaFoldDB" id="A0A8H5I6J8"/>
<dbReference type="PANTHER" id="PTHR33938">
    <property type="entry name" value="FERULOYL ESTERASE B-RELATED"/>
    <property type="match status" value="1"/>
</dbReference>
<keyword evidence="3" id="KW-0479">Metal-binding</keyword>
<dbReference type="GO" id="GO:0030600">
    <property type="term" value="F:feruloyl esterase activity"/>
    <property type="evidence" value="ECO:0007669"/>
    <property type="project" value="UniProtKB-ARBA"/>
</dbReference>
<keyword evidence="2" id="KW-0719">Serine esterase</keyword>
<feature type="chain" id="PRO_5034749586" description="Carboxylic ester hydrolase" evidence="8">
    <location>
        <begin position="18"/>
        <end position="252"/>
    </location>
</feature>
<feature type="signal peptide" evidence="8">
    <location>
        <begin position="1"/>
        <end position="17"/>
    </location>
</feature>
<evidence type="ECO:0000313" key="10">
    <source>
        <dbReference type="Proteomes" id="UP000582016"/>
    </source>
</evidence>